<dbReference type="RefSeq" id="XP_032131674.1">
    <property type="nucleotide sequence ID" value="XM_032275783.1"/>
</dbReference>
<evidence type="ECO:0000313" key="2">
    <source>
        <dbReference type="Proteomes" id="UP000504640"/>
    </source>
</evidence>
<organism evidence="2 3">
    <name type="scientific">Sapajus apella</name>
    <name type="common">Brown-capped capuchin</name>
    <name type="synonym">Cebus apella</name>
    <dbReference type="NCBI Taxonomy" id="9515"/>
    <lineage>
        <taxon>Eukaryota</taxon>
        <taxon>Metazoa</taxon>
        <taxon>Chordata</taxon>
        <taxon>Craniata</taxon>
        <taxon>Vertebrata</taxon>
        <taxon>Euteleostomi</taxon>
        <taxon>Mammalia</taxon>
        <taxon>Eutheria</taxon>
        <taxon>Euarchontoglires</taxon>
        <taxon>Primates</taxon>
        <taxon>Haplorrhini</taxon>
        <taxon>Platyrrhini</taxon>
        <taxon>Cebidae</taxon>
        <taxon>Cebinae</taxon>
        <taxon>Sapajus</taxon>
    </lineage>
</organism>
<feature type="region of interest" description="Disordered" evidence="1">
    <location>
        <begin position="49"/>
        <end position="74"/>
    </location>
</feature>
<dbReference type="AlphaFoldDB" id="A0A6J3HPZ9"/>
<keyword evidence="2" id="KW-1185">Reference proteome</keyword>
<accession>A0A6J3HPZ9</accession>
<feature type="region of interest" description="Disordered" evidence="1">
    <location>
        <begin position="157"/>
        <end position="177"/>
    </location>
</feature>
<feature type="compositionally biased region" description="Basic residues" evidence="1">
    <location>
        <begin position="52"/>
        <end position="63"/>
    </location>
</feature>
<name>A0A6J3HPZ9_SAPAP</name>
<sequence length="277" mass="30960">MMPATLRAEAWSAIRTGCRALEQAPARGSRRWARLGFRVTSGIGAAVLSFPRPRRPRGRRPPGRPKAPAGVSAAQQEAALQRLLELHSAARRRRRRDREQQRLRVRPRAGIWACLGRAGHRGRSDADCRLCRSWNASTLQGTATAGFIPWGSRPARLNSLHRQDPPESGHKEPEPGWGRAWRARVPLKCAHRTLAVTRAGREGRVCQVLPSGPTESRTLSALHRQEDAAGPRRALREQVEQMHRERTGRLRALGARNTQNFQELLWPPVAKDPVPAE</sequence>
<evidence type="ECO:0000313" key="3">
    <source>
        <dbReference type="RefSeq" id="XP_032131674.1"/>
    </source>
</evidence>
<dbReference type="GeneID" id="116550054"/>
<gene>
    <name evidence="3" type="primary">LOC116550054</name>
</gene>
<proteinExistence type="predicted"/>
<reference evidence="3" key="1">
    <citation type="submission" date="2025-08" db="UniProtKB">
        <authorList>
            <consortium name="RefSeq"/>
        </authorList>
    </citation>
    <scope>IDENTIFICATION</scope>
    <source>
        <tissue evidence="3">Blood</tissue>
    </source>
</reference>
<dbReference type="Proteomes" id="UP000504640">
    <property type="component" value="Unplaced"/>
</dbReference>
<evidence type="ECO:0000256" key="1">
    <source>
        <dbReference type="SAM" id="MobiDB-lite"/>
    </source>
</evidence>
<feature type="compositionally biased region" description="Basic and acidic residues" evidence="1">
    <location>
        <begin position="161"/>
        <end position="174"/>
    </location>
</feature>
<protein>
    <submittedName>
        <fullName evidence="3">Uncharacterized protein LOC116550054</fullName>
    </submittedName>
</protein>